<gene>
    <name evidence="3" type="ORF">HOP12_04375</name>
</gene>
<reference evidence="3 4" key="1">
    <citation type="submission" date="2020-04" db="EMBL/GenBank/DDBJ databases">
        <title>Metagenomic profiling of ammonia- and methane-oxidizing microorganisms in a Dutch drinking water treatment plant.</title>
        <authorList>
            <person name="Poghosyan L."/>
            <person name="Leucker S."/>
        </authorList>
    </citation>
    <scope>NUCLEOTIDE SEQUENCE [LARGE SCALE GENOMIC DNA]</scope>
    <source>
        <strain evidence="3">S-RSF-IL-03</strain>
    </source>
</reference>
<keyword evidence="2" id="KW-0732">Signal</keyword>
<feature type="chain" id="PRO_5032421610" description="Bacterial surface antigen (D15) domain-containing protein" evidence="2">
    <location>
        <begin position="18"/>
        <end position="441"/>
    </location>
</feature>
<accession>A0A849SW55</accession>
<evidence type="ECO:0000256" key="1">
    <source>
        <dbReference type="SAM" id="MobiDB-lite"/>
    </source>
</evidence>
<name>A0A849SW55_UNCEI</name>
<organism evidence="3 4">
    <name type="scientific">Eiseniibacteriota bacterium</name>
    <dbReference type="NCBI Taxonomy" id="2212470"/>
    <lineage>
        <taxon>Bacteria</taxon>
        <taxon>Candidatus Eiseniibacteriota</taxon>
    </lineage>
</organism>
<evidence type="ECO:0000313" key="3">
    <source>
        <dbReference type="EMBL" id="NOT33389.1"/>
    </source>
</evidence>
<evidence type="ECO:0000313" key="4">
    <source>
        <dbReference type="Proteomes" id="UP000580839"/>
    </source>
</evidence>
<protein>
    <recommendedName>
        <fullName evidence="5">Bacterial surface antigen (D15) domain-containing protein</fullName>
    </recommendedName>
</protein>
<comment type="caution">
    <text evidence="3">The sequence shown here is derived from an EMBL/GenBank/DDBJ whole genome shotgun (WGS) entry which is preliminary data.</text>
</comment>
<dbReference type="Proteomes" id="UP000580839">
    <property type="component" value="Unassembled WGS sequence"/>
</dbReference>
<evidence type="ECO:0000256" key="2">
    <source>
        <dbReference type="SAM" id="SignalP"/>
    </source>
</evidence>
<evidence type="ECO:0008006" key="5">
    <source>
        <dbReference type="Google" id="ProtNLM"/>
    </source>
</evidence>
<proteinExistence type="predicted"/>
<dbReference type="AlphaFoldDB" id="A0A849SW55"/>
<sequence length="441" mass="47712">MIFAAFALLCLPLGAAAQSDAVDAPSDSTSLAPTAEPPWNPARPVPANLPWEAVLRAPGRLVSLPISALGQLTRQSFIVIEERNVVPRVLFAFALLPSADLTLSPASLGDRTGLGGRIAWNPGFLAHHLQADYSGTTRNYNRTHVALTSERARLEFVREWRPQERTYGLGMTSSGRDTASYSASVGGLHFVVSGAARPAGLGAAHLAVSGWVGVEDVSVRNGREADVTPLDVQFPEYVLAPPDARGFTTVGGRVQLDSRAGAPHWSRGGRLRVEASVHEPMNLSDYGVLDGADVGARFTRYSAEAEAGVSFWRDPRTFRLLLHATHLDSRATTFELPLTALSILGGGLGLAGFEAGRFRDRDRVLGRLTYLFPLAEHFEMDLHVESGGVFPDLNDSLRLDELEVSYGVLLRPRLKTAAIGAFGVEWSHEKVRIRYSLGMVE</sequence>
<feature type="region of interest" description="Disordered" evidence="1">
    <location>
        <begin position="24"/>
        <end position="43"/>
    </location>
</feature>
<dbReference type="EMBL" id="JABFRW010000045">
    <property type="protein sequence ID" value="NOT33389.1"/>
    <property type="molecule type" value="Genomic_DNA"/>
</dbReference>
<dbReference type="Gene3D" id="2.40.160.50">
    <property type="entry name" value="membrane protein fhac: a member of the omp85/tpsb transporter family"/>
    <property type="match status" value="1"/>
</dbReference>
<feature type="signal peptide" evidence="2">
    <location>
        <begin position="1"/>
        <end position="17"/>
    </location>
</feature>